<dbReference type="AlphaFoldDB" id="A0A1X2HJZ5"/>
<dbReference type="Proteomes" id="UP000242180">
    <property type="component" value="Unassembled WGS sequence"/>
</dbReference>
<organism evidence="1 2">
    <name type="scientific">Syncephalastrum racemosum</name>
    <name type="common">Filamentous fungus</name>
    <dbReference type="NCBI Taxonomy" id="13706"/>
    <lineage>
        <taxon>Eukaryota</taxon>
        <taxon>Fungi</taxon>
        <taxon>Fungi incertae sedis</taxon>
        <taxon>Mucoromycota</taxon>
        <taxon>Mucoromycotina</taxon>
        <taxon>Mucoromycetes</taxon>
        <taxon>Mucorales</taxon>
        <taxon>Syncephalastraceae</taxon>
        <taxon>Syncephalastrum</taxon>
    </lineage>
</organism>
<dbReference type="EMBL" id="MCGN01000003">
    <property type="protein sequence ID" value="ORY99435.1"/>
    <property type="molecule type" value="Genomic_DNA"/>
</dbReference>
<evidence type="ECO:0000313" key="1">
    <source>
        <dbReference type="EMBL" id="ORY99435.1"/>
    </source>
</evidence>
<proteinExistence type="predicted"/>
<sequence length="297" mass="32461">MPVPDKSTITLECSPVDCTLLTGQPLYGMIAETTSACGEHRTSKSLSYTKYDGQPSTSVDSVLPALLGVIGTFKRLIIAQSQLQQPHQHQHQVTFSTALNLGLPQLTKTVVKSSLGAYYKNGIENVVADLRQRIMHSAPTLLMASSHYKVEEKSYHCSPLSLGDWTRAVDKQLDEIRGDLVSAVQPLAEEHLFLPAFDPGMKSATIAEAVVALNQHMSQQLGEKIDAQARAQSMSRATHTCNRLGALMKSLLSGTDKELAASIRSQLEEGTRLLRQEFDAHMDDAVQAILEVFYTAP</sequence>
<gene>
    <name evidence="1" type="ORF">BCR43DRAFT_513550</name>
</gene>
<keyword evidence="2" id="KW-1185">Reference proteome</keyword>
<protein>
    <submittedName>
        <fullName evidence="1">Uncharacterized protein</fullName>
    </submittedName>
</protein>
<dbReference type="InParanoid" id="A0A1X2HJZ5"/>
<evidence type="ECO:0000313" key="2">
    <source>
        <dbReference type="Proteomes" id="UP000242180"/>
    </source>
</evidence>
<accession>A0A1X2HJZ5</accession>
<reference evidence="1 2" key="1">
    <citation type="submission" date="2016-07" db="EMBL/GenBank/DDBJ databases">
        <title>Pervasive Adenine N6-methylation of Active Genes in Fungi.</title>
        <authorList>
            <consortium name="DOE Joint Genome Institute"/>
            <person name="Mondo S.J."/>
            <person name="Dannebaum R.O."/>
            <person name="Kuo R.C."/>
            <person name="Labutti K."/>
            <person name="Haridas S."/>
            <person name="Kuo A."/>
            <person name="Salamov A."/>
            <person name="Ahrendt S.R."/>
            <person name="Lipzen A."/>
            <person name="Sullivan W."/>
            <person name="Andreopoulos W.B."/>
            <person name="Clum A."/>
            <person name="Lindquist E."/>
            <person name="Daum C."/>
            <person name="Ramamoorthy G.K."/>
            <person name="Gryganskyi A."/>
            <person name="Culley D."/>
            <person name="Magnuson J.K."/>
            <person name="James T.Y."/>
            <person name="O'Malley M.A."/>
            <person name="Stajich J.E."/>
            <person name="Spatafora J.W."/>
            <person name="Visel A."/>
            <person name="Grigoriev I.V."/>
        </authorList>
    </citation>
    <scope>NUCLEOTIDE SEQUENCE [LARGE SCALE GENOMIC DNA]</scope>
    <source>
        <strain evidence="1 2">NRRL 2496</strain>
    </source>
</reference>
<name>A0A1X2HJZ5_SYNRA</name>
<comment type="caution">
    <text evidence="1">The sequence shown here is derived from an EMBL/GenBank/DDBJ whole genome shotgun (WGS) entry which is preliminary data.</text>
</comment>